<dbReference type="PANTHER" id="PTHR24042:SF8">
    <property type="match status" value="1"/>
</dbReference>
<reference evidence="6 7" key="1">
    <citation type="submission" date="2021-05" db="EMBL/GenBank/DDBJ databases">
        <authorList>
            <person name="Zahm M."/>
            <person name="Klopp C."/>
            <person name="Cabau C."/>
            <person name="Kuhl H."/>
            <person name="Suciu R."/>
            <person name="Ciorpac M."/>
            <person name="Holostenco D."/>
            <person name="Gessner J."/>
            <person name="Wuertz S."/>
            <person name="Hohne C."/>
            <person name="Stock M."/>
            <person name="Gislard M."/>
            <person name="Lluch J."/>
            <person name="Milhes M."/>
            <person name="Lampietro C."/>
            <person name="Lopez Roques C."/>
            <person name="Donnadieu C."/>
            <person name="Du K."/>
            <person name="Schartl M."/>
            <person name="Guiguen Y."/>
        </authorList>
    </citation>
    <scope>NUCLEOTIDE SEQUENCE [LARGE SCALE GENOMIC DNA]</scope>
    <source>
        <strain evidence="6">Hh-F2</strain>
        <tissue evidence="6">Blood</tissue>
    </source>
</reference>
<dbReference type="PANTHER" id="PTHR24042">
    <property type="entry name" value="NEL HOMOLOG"/>
    <property type="match status" value="1"/>
</dbReference>
<evidence type="ECO:0000313" key="7">
    <source>
        <dbReference type="Proteomes" id="UP001369086"/>
    </source>
</evidence>
<dbReference type="InterPro" id="IPR051586">
    <property type="entry name" value="PKC-binding_NELL"/>
</dbReference>
<proteinExistence type="predicted"/>
<feature type="disulfide bond" evidence="3">
    <location>
        <begin position="420"/>
        <end position="438"/>
    </location>
</feature>
<keyword evidence="2" id="KW-0325">Glycoprotein</keyword>
<feature type="repeat" description="TNFR-Cys" evidence="3">
    <location>
        <begin position="478"/>
        <end position="515"/>
    </location>
</feature>
<feature type="domain" description="TNFR-Cys" evidence="5">
    <location>
        <begin position="478"/>
        <end position="515"/>
    </location>
</feature>
<dbReference type="PROSITE" id="PS01187">
    <property type="entry name" value="EGF_CA"/>
    <property type="match status" value="1"/>
</dbReference>
<comment type="caution">
    <text evidence="6">The sequence shown here is derived from an EMBL/GenBank/DDBJ whole genome shotgun (WGS) entry which is preliminary data.</text>
</comment>
<gene>
    <name evidence="6" type="ORF">HHUSO_G4771</name>
</gene>
<sequence>MGGSGKPDANEAFGMPHPDILPRTFFTGDEGSNKPLQTPNMTAFKAPLLFLLCIIPLVRRAKTVSEICRGLHCYPMEPEESRPCTGIYCPGRSSRPSRPFTPTSQGRSPQITPNHHNGHSVYPSRASTDPNPIIHSQRGGHAENPKTRTIQNRGTGCTGDDCVSPTGQANNDTRDCKGIECKLPLRIRLKPRPIPHQCVGESCASASAAADVHVQPALVRVSDRAAQFLGEFPDFGYPASELGGAPLGVQLTCDIKPGENEVPSEDALILQLQLAKGQEKFVEALKSQQKVLIDLQQQVTQQQSTLISQQKEILEQQRKMYEQMDLVKDQYSMLFETVKQMSFQSLQADIQSYFQSHLQGLQNQVRSHLHKSYAVHKVDVDAKVIDVGGHFSTNECGGCNSDEYCHFQGSPPQCEKCTLCPPGFFLVSECSLNADRICQDRDECIELPTICGERVKCLNTPGGFRCLGIAERDAASGVCGHGYFFNRELQECQACGECPGETVAVACSAARDTVCTALSENKLSESWSAVVTVPPSKASSSQVFPGVYLNVNGKGHSDLISNEDGKLQFQQHGLVWADCNFALKHSCRNFLQLSMKLNDSEEGWELSGVRIEQPDGKYFQSVSVSGTAEVEPNYTMSLFLKSPNQYCNQSKDLNVYDVSTPFSVFWLSHDTGAVAMSAQMSMSVQYQTNFRPTFKVISISDPYMINLSHDGRGVRFRESGVVKFVFQQALYSMGHTCIREGFSLVSYVNRNGTNQELMQVYKPGVNYRDTSISLSGAVKVSAGDMISFEIQSPSQCNIRYFGDNSGISMFSLIWIPSAVSTALSATVSRTGLPTGAVRNKAIHFHQVSSDENQIQLVTSGKFAQKYFVFRESGVASVAFNLKLIHSCNIVKLTLNQLLGDQMQPLPVTQQIGGHMPEGSQWTSVGLRSSFHVHNGTMIFITVDCVRGRINQIAHERGTNLSILWVSS</sequence>
<dbReference type="Proteomes" id="UP001369086">
    <property type="component" value="Unassembled WGS sequence"/>
</dbReference>
<dbReference type="InterPro" id="IPR018097">
    <property type="entry name" value="EGF_Ca-bd_CS"/>
</dbReference>
<keyword evidence="7" id="KW-1185">Reference proteome</keyword>
<keyword evidence="1 3" id="KW-1015">Disulfide bond</keyword>
<name>A0ABR1A0P7_HUSHU</name>
<feature type="compositionally biased region" description="Polar residues" evidence="4">
    <location>
        <begin position="100"/>
        <end position="115"/>
    </location>
</feature>
<accession>A0ABR1A0P7</accession>
<dbReference type="InterPro" id="IPR001368">
    <property type="entry name" value="TNFR/NGFR_Cys_rich_reg"/>
</dbReference>
<dbReference type="SMART" id="SM00208">
    <property type="entry name" value="TNFR"/>
    <property type="match status" value="2"/>
</dbReference>
<comment type="caution">
    <text evidence="3">Lacks conserved residue(s) required for the propagation of feature annotation.</text>
</comment>
<feature type="region of interest" description="Disordered" evidence="4">
    <location>
        <begin position="94"/>
        <end position="161"/>
    </location>
</feature>
<protein>
    <recommendedName>
        <fullName evidence="5">TNFR-Cys domain-containing protein</fullName>
    </recommendedName>
</protein>
<evidence type="ECO:0000256" key="3">
    <source>
        <dbReference type="PROSITE-ProRule" id="PRU00206"/>
    </source>
</evidence>
<evidence type="ECO:0000256" key="4">
    <source>
        <dbReference type="SAM" id="MobiDB-lite"/>
    </source>
</evidence>
<evidence type="ECO:0000259" key="5">
    <source>
        <dbReference type="PROSITE" id="PS50050"/>
    </source>
</evidence>
<evidence type="ECO:0000313" key="6">
    <source>
        <dbReference type="EMBL" id="KAK6490276.1"/>
    </source>
</evidence>
<dbReference type="Pfam" id="PF00020">
    <property type="entry name" value="TNFR_c6"/>
    <property type="match status" value="2"/>
</dbReference>
<dbReference type="EMBL" id="JAHFZB010000004">
    <property type="protein sequence ID" value="KAK6490276.1"/>
    <property type="molecule type" value="Genomic_DNA"/>
</dbReference>
<dbReference type="PROSITE" id="PS00652">
    <property type="entry name" value="TNFR_NGFR_1"/>
    <property type="match status" value="2"/>
</dbReference>
<feature type="disulfide bond" evidence="3">
    <location>
        <begin position="399"/>
        <end position="414"/>
    </location>
</feature>
<dbReference type="PROSITE" id="PS50050">
    <property type="entry name" value="TNFR_NGFR_2"/>
    <property type="match status" value="2"/>
</dbReference>
<dbReference type="Gene3D" id="2.10.25.10">
    <property type="entry name" value="Laminin"/>
    <property type="match status" value="1"/>
</dbReference>
<feature type="disulfide bond" evidence="3">
    <location>
        <begin position="417"/>
        <end position="430"/>
    </location>
</feature>
<evidence type="ECO:0000256" key="1">
    <source>
        <dbReference type="ARBA" id="ARBA00023157"/>
    </source>
</evidence>
<organism evidence="6 7">
    <name type="scientific">Huso huso</name>
    <name type="common">Beluga</name>
    <name type="synonym">Acipenser huso</name>
    <dbReference type="NCBI Taxonomy" id="61971"/>
    <lineage>
        <taxon>Eukaryota</taxon>
        <taxon>Metazoa</taxon>
        <taxon>Chordata</taxon>
        <taxon>Craniata</taxon>
        <taxon>Vertebrata</taxon>
        <taxon>Euteleostomi</taxon>
        <taxon>Actinopterygii</taxon>
        <taxon>Chondrostei</taxon>
        <taxon>Acipenseriformes</taxon>
        <taxon>Acipenseridae</taxon>
        <taxon>Huso</taxon>
    </lineage>
</organism>
<feature type="domain" description="TNFR-Cys" evidence="5">
    <location>
        <begin position="398"/>
        <end position="438"/>
    </location>
</feature>
<evidence type="ECO:0000256" key="2">
    <source>
        <dbReference type="ARBA" id="ARBA00023180"/>
    </source>
</evidence>
<feature type="repeat" description="TNFR-Cys" evidence="3">
    <location>
        <begin position="398"/>
        <end position="438"/>
    </location>
</feature>